<dbReference type="KEGG" id="str:Sterm_1002"/>
<keyword evidence="1" id="KW-0479">Metal-binding</keyword>
<dbReference type="PANTHER" id="PTHR33542:SF3">
    <property type="entry name" value="SIROHYDROCHLORIN FERROCHELATASE, CHLOROPLASTIC"/>
    <property type="match status" value="1"/>
</dbReference>
<dbReference type="InterPro" id="IPR050963">
    <property type="entry name" value="Sirohydro_Cobaltochel/CbiX"/>
</dbReference>
<keyword evidence="2" id="KW-0456">Lyase</keyword>
<dbReference type="GO" id="GO:0016829">
    <property type="term" value="F:lyase activity"/>
    <property type="evidence" value="ECO:0007669"/>
    <property type="project" value="UniProtKB-KW"/>
</dbReference>
<keyword evidence="4" id="KW-1185">Reference proteome</keyword>
<dbReference type="CDD" id="cd03416">
    <property type="entry name" value="CbiX_SirB_N"/>
    <property type="match status" value="1"/>
</dbReference>
<proteinExistence type="predicted"/>
<evidence type="ECO:0000256" key="2">
    <source>
        <dbReference type="ARBA" id="ARBA00023239"/>
    </source>
</evidence>
<organism evidence="3 4">
    <name type="scientific">Sebaldella termitidis (strain ATCC 33386 / NCTC 11300)</name>
    <dbReference type="NCBI Taxonomy" id="526218"/>
    <lineage>
        <taxon>Bacteria</taxon>
        <taxon>Fusobacteriati</taxon>
        <taxon>Fusobacteriota</taxon>
        <taxon>Fusobacteriia</taxon>
        <taxon>Fusobacteriales</taxon>
        <taxon>Leptotrichiaceae</taxon>
        <taxon>Sebaldella</taxon>
    </lineage>
</organism>
<reference evidence="4" key="1">
    <citation type="submission" date="2009-09" db="EMBL/GenBank/DDBJ databases">
        <title>The complete chromosome of Sebaldella termitidis ATCC 33386.</title>
        <authorList>
            <consortium name="US DOE Joint Genome Institute (JGI-PGF)"/>
            <person name="Lucas S."/>
            <person name="Copeland A."/>
            <person name="Lapidus A."/>
            <person name="Glavina del Rio T."/>
            <person name="Dalin E."/>
            <person name="Tice H."/>
            <person name="Bruce D."/>
            <person name="Goodwin L."/>
            <person name="Pitluck S."/>
            <person name="Kyrpides N."/>
            <person name="Mavromatis K."/>
            <person name="Ivanova N."/>
            <person name="Mikhailova N."/>
            <person name="Sims D."/>
            <person name="Meincke L."/>
            <person name="Brettin T."/>
            <person name="Detter J.C."/>
            <person name="Han C."/>
            <person name="Larimer F."/>
            <person name="Land M."/>
            <person name="Hauser L."/>
            <person name="Markowitz V."/>
            <person name="Cheng J.F."/>
            <person name="Hugenholtz P."/>
            <person name="Woyke T."/>
            <person name="Wu D."/>
            <person name="Eisen J.A."/>
        </authorList>
    </citation>
    <scope>NUCLEOTIDE SEQUENCE [LARGE SCALE GENOMIC DNA]</scope>
    <source>
        <strain evidence="4">ATCC 33386 / NCTC 11300</strain>
    </source>
</reference>
<evidence type="ECO:0000313" key="4">
    <source>
        <dbReference type="Proteomes" id="UP000000845"/>
    </source>
</evidence>
<dbReference type="Pfam" id="PF01903">
    <property type="entry name" value="CbiX"/>
    <property type="match status" value="1"/>
</dbReference>
<sequence length="122" mass="13964">MKAVMIVGHGSRSLKSQEEFKKIIEVMKQKLAHTKVYGTNMELAEPLMEDTIDEIVKENSGISEIIVVPFFLFEGMHIRKDIPEKLDEFREKYPDIKITFGRPLGADPMIAEVLTARVNEML</sequence>
<dbReference type="GO" id="GO:0046872">
    <property type="term" value="F:metal ion binding"/>
    <property type="evidence" value="ECO:0007669"/>
    <property type="project" value="UniProtKB-KW"/>
</dbReference>
<gene>
    <name evidence="3" type="ordered locus">Sterm_1002</name>
</gene>
<dbReference type="AlphaFoldDB" id="D1AFI5"/>
<evidence type="ECO:0000256" key="1">
    <source>
        <dbReference type="ARBA" id="ARBA00022723"/>
    </source>
</evidence>
<dbReference type="InterPro" id="IPR002762">
    <property type="entry name" value="CbiX-like"/>
</dbReference>
<evidence type="ECO:0000313" key="3">
    <source>
        <dbReference type="EMBL" id="ACZ07870.1"/>
    </source>
</evidence>
<dbReference type="Gene3D" id="3.40.50.1400">
    <property type="match status" value="1"/>
</dbReference>
<dbReference type="Proteomes" id="UP000000845">
    <property type="component" value="Chromosome"/>
</dbReference>
<dbReference type="EMBL" id="CP001739">
    <property type="protein sequence ID" value="ACZ07870.1"/>
    <property type="molecule type" value="Genomic_DNA"/>
</dbReference>
<dbReference type="HOGENOM" id="CLU_065901_2_0_0"/>
<dbReference type="STRING" id="526218.Sterm_1002"/>
<dbReference type="eggNOG" id="COG2138">
    <property type="taxonomic scope" value="Bacteria"/>
</dbReference>
<accession>D1AFI5</accession>
<dbReference type="SUPFAM" id="SSF53800">
    <property type="entry name" value="Chelatase"/>
    <property type="match status" value="1"/>
</dbReference>
<dbReference type="PANTHER" id="PTHR33542">
    <property type="entry name" value="SIROHYDROCHLORIN FERROCHELATASE, CHLOROPLASTIC"/>
    <property type="match status" value="1"/>
</dbReference>
<name>D1AFI5_SEBTE</name>
<protein>
    <submittedName>
        <fullName evidence="3">Cobalamin (Vitamin B12) biosynthesis CbiX protein</fullName>
    </submittedName>
</protein>
<reference evidence="3 4" key="2">
    <citation type="journal article" date="2010" name="Stand. Genomic Sci.">
        <title>Complete genome sequence of Sebaldella termitidis type strain (NCTC 11300).</title>
        <authorList>
            <person name="Harmon-Smith M."/>
            <person name="Celia L."/>
            <person name="Chertkov O."/>
            <person name="Lapidus A."/>
            <person name="Copeland A."/>
            <person name="Glavina Del Rio T."/>
            <person name="Nolan M."/>
            <person name="Lucas S."/>
            <person name="Tice H."/>
            <person name="Cheng J.F."/>
            <person name="Han C."/>
            <person name="Detter J.C."/>
            <person name="Bruce D."/>
            <person name="Goodwin L."/>
            <person name="Pitluck S."/>
            <person name="Pati A."/>
            <person name="Liolios K."/>
            <person name="Ivanova N."/>
            <person name="Mavromatis K."/>
            <person name="Mikhailova N."/>
            <person name="Chen A."/>
            <person name="Palaniappan K."/>
            <person name="Land M."/>
            <person name="Hauser L."/>
            <person name="Chang Y.J."/>
            <person name="Jeffries C.D."/>
            <person name="Brettin T."/>
            <person name="Goker M."/>
            <person name="Beck B."/>
            <person name="Bristow J."/>
            <person name="Eisen J.A."/>
            <person name="Markowitz V."/>
            <person name="Hugenholtz P."/>
            <person name="Kyrpides N.C."/>
            <person name="Klenk H.P."/>
            <person name="Chen F."/>
        </authorList>
    </citation>
    <scope>NUCLEOTIDE SEQUENCE [LARGE SCALE GENOMIC DNA]</scope>
    <source>
        <strain evidence="4">ATCC 33386 / NCTC 11300</strain>
    </source>
</reference>